<feature type="compositionally biased region" description="Polar residues" evidence="1">
    <location>
        <begin position="42"/>
        <end position="66"/>
    </location>
</feature>
<protein>
    <submittedName>
        <fullName evidence="2">Uncharacterized protein</fullName>
    </submittedName>
</protein>
<proteinExistence type="predicted"/>
<feature type="region of interest" description="Disordered" evidence="1">
    <location>
        <begin position="28"/>
        <end position="76"/>
    </location>
</feature>
<sequence length="76" mass="8502">MTFGEPPSAFGDLRLLAESYRTQHQLKHEIEGEMGTFGESPSGLTSSTQLANRPNMPTFNPSSRIQPRNPRKKIKT</sequence>
<accession>A0A9J5XFM8</accession>
<comment type="caution">
    <text evidence="2">The sequence shown here is derived from an EMBL/GenBank/DDBJ whole genome shotgun (WGS) entry which is preliminary data.</text>
</comment>
<evidence type="ECO:0000313" key="3">
    <source>
        <dbReference type="Proteomes" id="UP000824120"/>
    </source>
</evidence>
<name>A0A9J5XFM8_SOLCO</name>
<evidence type="ECO:0000256" key="1">
    <source>
        <dbReference type="SAM" id="MobiDB-lite"/>
    </source>
</evidence>
<dbReference type="Proteomes" id="UP000824120">
    <property type="component" value="Chromosome 9"/>
</dbReference>
<dbReference type="AlphaFoldDB" id="A0A9J5XFM8"/>
<keyword evidence="3" id="KW-1185">Reference proteome</keyword>
<reference evidence="2 3" key="1">
    <citation type="submission" date="2020-09" db="EMBL/GenBank/DDBJ databases">
        <title>De no assembly of potato wild relative species, Solanum commersonii.</title>
        <authorList>
            <person name="Cho K."/>
        </authorList>
    </citation>
    <scope>NUCLEOTIDE SEQUENCE [LARGE SCALE GENOMIC DNA]</scope>
    <source>
        <strain evidence="2">LZ3.2</strain>
        <tissue evidence="2">Leaf</tissue>
    </source>
</reference>
<evidence type="ECO:0000313" key="2">
    <source>
        <dbReference type="EMBL" id="KAG5585696.1"/>
    </source>
</evidence>
<dbReference type="EMBL" id="JACXVP010000009">
    <property type="protein sequence ID" value="KAG5585696.1"/>
    <property type="molecule type" value="Genomic_DNA"/>
</dbReference>
<gene>
    <name evidence="2" type="ORF">H5410_046130</name>
</gene>
<organism evidence="2 3">
    <name type="scientific">Solanum commersonii</name>
    <name type="common">Commerson's wild potato</name>
    <name type="synonym">Commerson's nightshade</name>
    <dbReference type="NCBI Taxonomy" id="4109"/>
    <lineage>
        <taxon>Eukaryota</taxon>
        <taxon>Viridiplantae</taxon>
        <taxon>Streptophyta</taxon>
        <taxon>Embryophyta</taxon>
        <taxon>Tracheophyta</taxon>
        <taxon>Spermatophyta</taxon>
        <taxon>Magnoliopsida</taxon>
        <taxon>eudicotyledons</taxon>
        <taxon>Gunneridae</taxon>
        <taxon>Pentapetalae</taxon>
        <taxon>asterids</taxon>
        <taxon>lamiids</taxon>
        <taxon>Solanales</taxon>
        <taxon>Solanaceae</taxon>
        <taxon>Solanoideae</taxon>
        <taxon>Solaneae</taxon>
        <taxon>Solanum</taxon>
    </lineage>
</organism>